<evidence type="ECO:0000313" key="4">
    <source>
        <dbReference type="Proteomes" id="UP000542811"/>
    </source>
</evidence>
<proteinExistence type="predicted"/>
<dbReference type="RefSeq" id="WP_414603013.1">
    <property type="nucleotide sequence ID" value="NZ_CP088090.1"/>
</dbReference>
<name>A0AAX2QPU1_9HYPH</name>
<comment type="caution">
    <text evidence="2">The sequence shown here is derived from an EMBL/GenBank/DDBJ whole genome shotgun (WGS) entry which is preliminary data.</text>
</comment>
<evidence type="ECO:0000313" key="3">
    <source>
        <dbReference type="Proteomes" id="UP000295021"/>
    </source>
</evidence>
<dbReference type="Proteomes" id="UP000295021">
    <property type="component" value="Unassembled WGS sequence"/>
</dbReference>
<sequence>MTVQSGTDGVATYTTIEVADASIFGPEQEISTYTGPDGLARLSTTSIGSISGNTITISIPRSTVLPVGSIVRPSVTPDGVHPYGAVIDRVVGGIPQSEKVKFNP</sequence>
<organism evidence="2 3">
    <name type="scientific">Rhizobium laguerreae</name>
    <dbReference type="NCBI Taxonomy" id="1076926"/>
    <lineage>
        <taxon>Bacteria</taxon>
        <taxon>Pseudomonadati</taxon>
        <taxon>Pseudomonadota</taxon>
        <taxon>Alphaproteobacteria</taxon>
        <taxon>Hyphomicrobiales</taxon>
        <taxon>Rhizobiaceae</taxon>
        <taxon>Rhizobium/Agrobacterium group</taxon>
        <taxon>Rhizobium</taxon>
    </lineage>
</organism>
<dbReference type="Proteomes" id="UP000542811">
    <property type="component" value="Unassembled WGS sequence"/>
</dbReference>
<keyword evidence="4" id="KW-1185">Reference proteome</keyword>
<protein>
    <submittedName>
        <fullName evidence="2">Uncharacterized protein</fullName>
    </submittedName>
</protein>
<dbReference type="EMBL" id="JACHXX010000002">
    <property type="protein sequence ID" value="MBB3161508.1"/>
    <property type="molecule type" value="Genomic_DNA"/>
</dbReference>
<evidence type="ECO:0000313" key="1">
    <source>
        <dbReference type="EMBL" id="MBB3161508.1"/>
    </source>
</evidence>
<gene>
    <name evidence="2" type="ORF">EV131_10388</name>
    <name evidence="1" type="ORF">FHS25_001957</name>
</gene>
<evidence type="ECO:0000313" key="2">
    <source>
        <dbReference type="EMBL" id="TCU27058.1"/>
    </source>
</evidence>
<dbReference type="AlphaFoldDB" id="A0AAX2QPU1"/>
<reference evidence="1 4" key="2">
    <citation type="submission" date="2020-08" db="EMBL/GenBank/DDBJ databases">
        <title>Genomic Encyclopedia of Type Strains, Phase III (KMG-III): the genomes of soil and plant-associated and newly described type strains.</title>
        <authorList>
            <person name="Whitman W."/>
        </authorList>
    </citation>
    <scope>NUCLEOTIDE SEQUENCE [LARGE SCALE GENOMIC DNA]</scope>
    <source>
        <strain evidence="1 4">CECT 8280</strain>
    </source>
</reference>
<reference evidence="2 3" key="1">
    <citation type="submission" date="2019-03" db="EMBL/GenBank/DDBJ databases">
        <title>Genomic Encyclopedia of Type Strains, Phase IV (KMG-V): Genome sequencing to study the core and pangenomes of soil and plant-associated prokaryotes.</title>
        <authorList>
            <person name="Whitman W."/>
        </authorList>
    </citation>
    <scope>NUCLEOTIDE SEQUENCE [LARGE SCALE GENOMIC DNA]</scope>
    <source>
        <strain evidence="2 3">FB403</strain>
    </source>
</reference>
<accession>A0AAX2QPU1</accession>
<dbReference type="EMBL" id="SMBI01000003">
    <property type="protein sequence ID" value="TCU27058.1"/>
    <property type="molecule type" value="Genomic_DNA"/>
</dbReference>